<reference evidence="2" key="2">
    <citation type="journal article" date="2021" name="Syst. Appl. Microbiol.">
        <title>Roseomonas hellenica sp. nov., isolated from roots of wild-growing Alkanna tinctoria.</title>
        <authorList>
            <person name="Rat A."/>
            <person name="Naranjo H.D."/>
            <person name="Lebbe L."/>
            <person name="Cnockaert M."/>
            <person name="Krigas N."/>
            <person name="Grigoriadou K."/>
            <person name="Maloupa E."/>
            <person name="Willems A."/>
        </authorList>
    </citation>
    <scope>NUCLEOTIDE SEQUENCE</scope>
    <source>
        <strain evidence="2">LMG 31231</strain>
    </source>
</reference>
<organism evidence="2 3">
    <name type="scientific">Neoroseomonas soli</name>
    <dbReference type="NCBI Taxonomy" id="1081025"/>
    <lineage>
        <taxon>Bacteria</taxon>
        <taxon>Pseudomonadati</taxon>
        <taxon>Pseudomonadota</taxon>
        <taxon>Alphaproteobacteria</taxon>
        <taxon>Acetobacterales</taxon>
        <taxon>Acetobacteraceae</taxon>
        <taxon>Neoroseomonas</taxon>
    </lineage>
</organism>
<evidence type="ECO:0000259" key="1">
    <source>
        <dbReference type="Pfam" id="PF00156"/>
    </source>
</evidence>
<dbReference type="GO" id="GO:0016757">
    <property type="term" value="F:glycosyltransferase activity"/>
    <property type="evidence" value="ECO:0007669"/>
    <property type="project" value="UniProtKB-KW"/>
</dbReference>
<dbReference type="InterPro" id="IPR029057">
    <property type="entry name" value="PRTase-like"/>
</dbReference>
<keyword evidence="2" id="KW-0328">Glycosyltransferase</keyword>
<dbReference type="InterPro" id="IPR000836">
    <property type="entry name" value="PRTase_dom"/>
</dbReference>
<dbReference type="Gene3D" id="3.30.1310.20">
    <property type="entry name" value="PRTase-like"/>
    <property type="match status" value="1"/>
</dbReference>
<keyword evidence="2" id="KW-0808">Transferase</keyword>
<dbReference type="EMBL" id="JAAEDM010000013">
    <property type="protein sequence ID" value="MBR0670981.1"/>
    <property type="molecule type" value="Genomic_DNA"/>
</dbReference>
<dbReference type="Pfam" id="PF00156">
    <property type="entry name" value="Pribosyltran"/>
    <property type="match status" value="1"/>
</dbReference>
<dbReference type="AlphaFoldDB" id="A0A9X9WV02"/>
<evidence type="ECO:0000313" key="3">
    <source>
        <dbReference type="Proteomes" id="UP001138751"/>
    </source>
</evidence>
<proteinExistence type="predicted"/>
<comment type="caution">
    <text evidence="2">The sequence shown here is derived from an EMBL/GenBank/DDBJ whole genome shotgun (WGS) entry which is preliminary data.</text>
</comment>
<sequence length="222" mass="23212">MARRWGDAMFRDRQGAGEQLVPLLRALGLEQPIVYALLRGGAAVAAPIAAALGAPLEPFLVRKLGVPWHAELAFGALAEGATEPVLNPDIVAACGLTQTDMARVQAEQARELARRQAIYLRGRERPDPRGRAAILVDDGLATGASARAALRALRAQGATPLVLAVPVAPRESIDAISSEADRVVCAEVSDIPFGIGGCYGDFHQLEDEEVLALLAAGGKAGP</sequence>
<gene>
    <name evidence="2" type="ORF">GXW76_07335</name>
</gene>
<dbReference type="RefSeq" id="WP_211861355.1">
    <property type="nucleotide sequence ID" value="NZ_JAAEDM010000013.1"/>
</dbReference>
<evidence type="ECO:0000313" key="2">
    <source>
        <dbReference type="EMBL" id="MBR0670981.1"/>
    </source>
</evidence>
<dbReference type="Proteomes" id="UP001138751">
    <property type="component" value="Unassembled WGS sequence"/>
</dbReference>
<name>A0A9X9WV02_9PROT</name>
<feature type="domain" description="Phosphoribosyltransferase" evidence="1">
    <location>
        <begin position="27"/>
        <end position="193"/>
    </location>
</feature>
<dbReference type="SUPFAM" id="SSF53271">
    <property type="entry name" value="PRTase-like"/>
    <property type="match status" value="1"/>
</dbReference>
<dbReference type="Gene3D" id="3.40.50.2020">
    <property type="match status" value="1"/>
</dbReference>
<reference evidence="2" key="1">
    <citation type="submission" date="2020-01" db="EMBL/GenBank/DDBJ databases">
        <authorList>
            <person name="Rat A."/>
        </authorList>
    </citation>
    <scope>NUCLEOTIDE SEQUENCE</scope>
    <source>
        <strain evidence="2">LMG 31231</strain>
    </source>
</reference>
<protein>
    <submittedName>
        <fullName evidence="2">Phosphoribosyltransferase</fullName>
    </submittedName>
</protein>
<keyword evidence="3" id="KW-1185">Reference proteome</keyword>
<accession>A0A9X9WV02</accession>